<proteinExistence type="predicted"/>
<dbReference type="InterPro" id="IPR000182">
    <property type="entry name" value="GNAT_dom"/>
</dbReference>
<feature type="domain" description="N-acetyltransferase" evidence="1">
    <location>
        <begin position="124"/>
        <end position="263"/>
    </location>
</feature>
<comment type="caution">
    <text evidence="2">The sequence shown here is derived from an EMBL/GenBank/DDBJ whole genome shotgun (WGS) entry which is preliminary data.</text>
</comment>
<accession>A0ABU5NEM5</accession>
<protein>
    <submittedName>
        <fullName evidence="2">GNAT family N-acetyltransferase domain protein</fullName>
    </submittedName>
</protein>
<dbReference type="Gene3D" id="3.40.630.30">
    <property type="match status" value="1"/>
</dbReference>
<dbReference type="SUPFAM" id="SSF55729">
    <property type="entry name" value="Acyl-CoA N-acyltransferases (Nat)"/>
    <property type="match status" value="1"/>
</dbReference>
<sequence length="263" mass="30515">MCGDLFLKFLKLYQKFRVLTERLPRALGYSVIDNGFNCVVNCNLNSTMFNVTCKTNFDDNVEERIQEVIDQYNKNPFAWWIGPGDTPSDLGLRLEKHGFIKVPREYVMFCKLIDFKPFELDKNITIKQVTTRKQIDDFLLTLSVYDQNVSEFFNDKIISSEVMERNPFFVSYIEGNPVSNGSLHFNDDIVGIYDILTCENSRSNGIGTNMMKYLINFVCQKGYNKICLSTSSDLGFRIYTRLGLRVVGLYDYYEWHGNQGDIK</sequence>
<dbReference type="EMBL" id="JARJFB010000195">
    <property type="protein sequence ID" value="MEA0971625.1"/>
    <property type="molecule type" value="Genomic_DNA"/>
</dbReference>
<dbReference type="CDD" id="cd04301">
    <property type="entry name" value="NAT_SF"/>
    <property type="match status" value="1"/>
</dbReference>
<dbReference type="Pfam" id="PF00583">
    <property type="entry name" value="Acetyltransf_1"/>
    <property type="match status" value="1"/>
</dbReference>
<dbReference type="PROSITE" id="PS51186">
    <property type="entry name" value="GNAT"/>
    <property type="match status" value="1"/>
</dbReference>
<name>A0ABU5NEM5_9RICK</name>
<gene>
    <name evidence="2" type="ORF">Megvenef_01609</name>
</gene>
<reference evidence="2 3" key="1">
    <citation type="submission" date="2023-03" db="EMBL/GenBank/DDBJ databases">
        <title>Host association and intracellularity evolved multiple times independently in the Rickettsiales.</title>
        <authorList>
            <person name="Castelli M."/>
            <person name="Nardi T."/>
            <person name="Gammuto L."/>
            <person name="Bellinzona G."/>
            <person name="Sabaneyeva E."/>
            <person name="Potekhin A."/>
            <person name="Serra V."/>
            <person name="Petroni G."/>
            <person name="Sassera D."/>
        </authorList>
    </citation>
    <scope>NUCLEOTIDE SEQUENCE [LARGE SCALE GENOMIC DNA]</scope>
    <source>
        <strain evidence="2 3">Sr 2-6</strain>
    </source>
</reference>
<dbReference type="InterPro" id="IPR016181">
    <property type="entry name" value="Acyl_CoA_acyltransferase"/>
</dbReference>
<evidence type="ECO:0000313" key="3">
    <source>
        <dbReference type="Proteomes" id="UP001291687"/>
    </source>
</evidence>
<keyword evidence="3" id="KW-1185">Reference proteome</keyword>
<organism evidence="2 3">
    <name type="scientific">Candidatus Megaera venefica</name>
    <dbReference type="NCBI Taxonomy" id="2055910"/>
    <lineage>
        <taxon>Bacteria</taxon>
        <taxon>Pseudomonadati</taxon>
        <taxon>Pseudomonadota</taxon>
        <taxon>Alphaproteobacteria</taxon>
        <taxon>Rickettsiales</taxon>
        <taxon>Rickettsiaceae</taxon>
        <taxon>Candidatus Megaera</taxon>
    </lineage>
</organism>
<evidence type="ECO:0000259" key="1">
    <source>
        <dbReference type="PROSITE" id="PS51186"/>
    </source>
</evidence>
<dbReference type="Proteomes" id="UP001291687">
    <property type="component" value="Unassembled WGS sequence"/>
</dbReference>
<evidence type="ECO:0000313" key="2">
    <source>
        <dbReference type="EMBL" id="MEA0971625.1"/>
    </source>
</evidence>